<comment type="caution">
    <text evidence="2">The sequence shown here is derived from an EMBL/GenBank/DDBJ whole genome shotgun (WGS) entry which is preliminary data.</text>
</comment>
<reference evidence="3" key="1">
    <citation type="submission" date="2014-06" db="EMBL/GenBank/DDBJ databases">
        <authorList>
            <person name="Le Roux Frederique"/>
        </authorList>
    </citation>
    <scope>NUCLEOTIDE SEQUENCE [LARGE SCALE GENOMIC DNA]</scope>
    <source>
        <strain evidence="3">J5-5</strain>
    </source>
</reference>
<accession>A0A822N5I7</accession>
<feature type="chain" id="PRO_5041143824" description="Ig-like domain-containing protein" evidence="1">
    <location>
        <begin position="20"/>
        <end position="369"/>
    </location>
</feature>
<sequence>MLLRVIFILLSMQSTICLAGNVNVDLEFDYDPLSRELTEAGSSSYSPFKQYLVPSALPMDFGLDSNGYFGGTILLPNSIQSINLTSKTSSNTLQFQVIASRAKLTLKPPITGNASTNNAIYYSGTCYTSSIASGRDNYVKLDTYNIRGVPDCVSDTYAIKHSNRSTYIWKTIENIWYYKANPKLPLVANEVGTYKGTAVLTYGAKLYNSSGFSFTYHTLTVNITVNVTSGLSSVIAPDSVEVINSDSVGGQFSSSVSFPVVLTGFFDEKVKVTTTSANNFNLNCSSTVCTSSGKTDIPYTLRMNTNEVSQDVNTPSGTSVIEIPISAKDYNVTGGRYGIDFNLSYDVDASDVTNDTYNDSLTFIFDTIP</sequence>
<protein>
    <recommendedName>
        <fullName evidence="4">Ig-like domain-containing protein</fullName>
    </recommendedName>
</protein>
<dbReference type="EMBL" id="CCJV01000154">
    <property type="protein sequence ID" value="CDT71073.1"/>
    <property type="molecule type" value="Genomic_DNA"/>
</dbReference>
<evidence type="ECO:0000313" key="2">
    <source>
        <dbReference type="EMBL" id="CDT71073.1"/>
    </source>
</evidence>
<dbReference type="AlphaFoldDB" id="A0A822N5I7"/>
<keyword evidence="1" id="KW-0732">Signal</keyword>
<dbReference type="Proteomes" id="UP000049495">
    <property type="component" value="Unassembled WGS sequence"/>
</dbReference>
<gene>
    <name evidence="2" type="ORF">VCR5J5_890009</name>
</gene>
<proteinExistence type="predicted"/>
<feature type="signal peptide" evidence="1">
    <location>
        <begin position="1"/>
        <end position="19"/>
    </location>
</feature>
<dbReference type="RefSeq" id="WP_048665075.1">
    <property type="nucleotide sequence ID" value="NZ_CCJV01000154.1"/>
</dbReference>
<evidence type="ECO:0000313" key="3">
    <source>
        <dbReference type="Proteomes" id="UP000049495"/>
    </source>
</evidence>
<evidence type="ECO:0000256" key="1">
    <source>
        <dbReference type="SAM" id="SignalP"/>
    </source>
</evidence>
<organism evidence="2 3">
    <name type="scientific">Vibrio crassostreae</name>
    <dbReference type="NCBI Taxonomy" id="246167"/>
    <lineage>
        <taxon>Bacteria</taxon>
        <taxon>Pseudomonadati</taxon>
        <taxon>Pseudomonadota</taxon>
        <taxon>Gammaproteobacteria</taxon>
        <taxon>Vibrionales</taxon>
        <taxon>Vibrionaceae</taxon>
        <taxon>Vibrio</taxon>
    </lineage>
</organism>
<name>A0A822N5I7_9VIBR</name>
<evidence type="ECO:0008006" key="4">
    <source>
        <dbReference type="Google" id="ProtNLM"/>
    </source>
</evidence>